<dbReference type="Proteomes" id="UP000887565">
    <property type="component" value="Unplaced"/>
</dbReference>
<accession>A0A915I861</accession>
<reference evidence="2" key="1">
    <citation type="submission" date="2022-11" db="UniProtKB">
        <authorList>
            <consortium name="WormBaseParasite"/>
        </authorList>
    </citation>
    <scope>IDENTIFICATION</scope>
</reference>
<evidence type="ECO:0000313" key="1">
    <source>
        <dbReference type="Proteomes" id="UP000887565"/>
    </source>
</evidence>
<dbReference type="WBParaSite" id="nRc.2.0.1.t10052-RA">
    <property type="protein sequence ID" value="nRc.2.0.1.t10052-RA"/>
    <property type="gene ID" value="nRc.2.0.1.g10052"/>
</dbReference>
<organism evidence="1 2">
    <name type="scientific">Romanomermis culicivorax</name>
    <name type="common">Nematode worm</name>
    <dbReference type="NCBI Taxonomy" id="13658"/>
    <lineage>
        <taxon>Eukaryota</taxon>
        <taxon>Metazoa</taxon>
        <taxon>Ecdysozoa</taxon>
        <taxon>Nematoda</taxon>
        <taxon>Enoplea</taxon>
        <taxon>Dorylaimia</taxon>
        <taxon>Mermithida</taxon>
        <taxon>Mermithoidea</taxon>
        <taxon>Mermithidae</taxon>
        <taxon>Romanomermis</taxon>
    </lineage>
</organism>
<proteinExistence type="predicted"/>
<sequence>MVALTTNQANGFIKCHSRTTFSRQHYIPIDTTTKMGCITYDVRYLDSHVKDVSSMQLQLKMAQDM</sequence>
<name>A0A915I861_ROMCU</name>
<evidence type="ECO:0000313" key="2">
    <source>
        <dbReference type="WBParaSite" id="nRc.2.0.1.t10052-RA"/>
    </source>
</evidence>
<keyword evidence="1" id="KW-1185">Reference proteome</keyword>
<protein>
    <submittedName>
        <fullName evidence="2">Uncharacterized protein</fullName>
    </submittedName>
</protein>
<dbReference type="AlphaFoldDB" id="A0A915I861"/>